<evidence type="ECO:0000256" key="5">
    <source>
        <dbReference type="ARBA" id="ARBA00023163"/>
    </source>
</evidence>
<comment type="function">
    <text evidence="7">Functions as a component of the DNA-binding general transcription factor complex TFIID. Binding of TFIID to a promoter (with or without TATA element) is the initial step in pre-initiation complex (PIC) formation. TFIID plays a key role in the regulation of gene expression by RNA polymerase II through different activities such as transcription activator interaction, core promoter recognition and selectivity, TFIIA and TFIIB interaction, chromatin modification (histone acetylation by TAF1), facilitation of DNA opening and initiation of transcription.</text>
</comment>
<keyword evidence="12" id="KW-1185">Reference proteome</keyword>
<dbReference type="InterPro" id="IPR007900">
    <property type="entry name" value="TAF4_C"/>
</dbReference>
<dbReference type="OrthoDB" id="21060at2759"/>
<dbReference type="Proteomes" id="UP000799421">
    <property type="component" value="Unassembled WGS sequence"/>
</dbReference>
<keyword evidence="5" id="KW-0804">Transcription</keyword>
<feature type="region of interest" description="Disordered" evidence="9">
    <location>
        <begin position="123"/>
        <end position="162"/>
    </location>
</feature>
<dbReference type="AlphaFoldDB" id="A0A6A7BYL2"/>
<keyword evidence="4" id="KW-0805">Transcription regulation</keyword>
<reference evidence="11" key="1">
    <citation type="journal article" date="2020" name="Stud. Mycol.">
        <title>101 Dothideomycetes genomes: a test case for predicting lifestyles and emergence of pathogens.</title>
        <authorList>
            <person name="Haridas S."/>
            <person name="Albert R."/>
            <person name="Binder M."/>
            <person name="Bloem J."/>
            <person name="Labutti K."/>
            <person name="Salamov A."/>
            <person name="Andreopoulos B."/>
            <person name="Baker S."/>
            <person name="Barry K."/>
            <person name="Bills G."/>
            <person name="Bluhm B."/>
            <person name="Cannon C."/>
            <person name="Castanera R."/>
            <person name="Culley D."/>
            <person name="Daum C."/>
            <person name="Ezra D."/>
            <person name="Gonzalez J."/>
            <person name="Henrissat B."/>
            <person name="Kuo A."/>
            <person name="Liang C."/>
            <person name="Lipzen A."/>
            <person name="Lutzoni F."/>
            <person name="Magnuson J."/>
            <person name="Mondo S."/>
            <person name="Nolan M."/>
            <person name="Ohm R."/>
            <person name="Pangilinan J."/>
            <person name="Park H.-J."/>
            <person name="Ramirez L."/>
            <person name="Alfaro M."/>
            <person name="Sun H."/>
            <person name="Tritt A."/>
            <person name="Yoshinaga Y."/>
            <person name="Zwiers L.-H."/>
            <person name="Turgeon B."/>
            <person name="Goodwin S."/>
            <person name="Spatafora J."/>
            <person name="Crous P."/>
            <person name="Grigoriev I."/>
        </authorList>
    </citation>
    <scope>NUCLEOTIDE SEQUENCE</scope>
    <source>
        <strain evidence="11">CBS 480.64</strain>
    </source>
</reference>
<gene>
    <name evidence="11" type="ORF">K470DRAFT_258121</name>
</gene>
<accession>A0A6A7BYL2</accession>
<evidence type="ECO:0000313" key="12">
    <source>
        <dbReference type="Proteomes" id="UP000799421"/>
    </source>
</evidence>
<feature type="region of interest" description="Disordered" evidence="9">
    <location>
        <begin position="1"/>
        <end position="110"/>
    </location>
</feature>
<sequence length="603" mass="66159">MSFNPSMSPQQHPYPSAAYPPHAQQNPQHQAQYAQRTVSPYPPANAPSYPQRITSPADGRPAKRQRLSPEAQSGIALAPQSQQGMYGNGYSQFPQNSRSQPVPARAPQAGTTAPNYELQARLAQQPHSQMAAGYRPAERPDRQLKTRPNNGNMAPPARPGREDTISELTDSMYGCGVNLKEEENYIHSMFNKQPQPINPQTASHALLAPGSSFAAATGPGGPWAGTFGAPMSQEQIVATIKDKEHAASRARNERLQHHLNNPFTSTNALRNRLMKISQAEGVEVNMTGLYQRSDAPAHLTTMLKSGSTGIVAATESRPLLTVARGEQFEQLLSLLSIATEERLRARVDDCHGMVRARVTGDRGCVPSFLFSAVVGAAQGIPERTVQESITGTAWDKGRADEEGTPRTTVSFKSPVADTLRRLAEQEQKLETGINKRRKARKRKAEEEASEAEGAMAESQVHELLETAGRMSKKELERREKEAQRSTAHSINRTVARAIGKKLKYSWMSADSYSNQYSRPNSSTPQAISSEVQSPVDAAHTASLAEPIAARSSAPKWGHWVERGPESHKIQVRDWINVLDRDGTEQRALSTAFAKQRIALDEHK</sequence>
<evidence type="ECO:0000256" key="8">
    <source>
        <dbReference type="ARBA" id="ARBA00031747"/>
    </source>
</evidence>
<keyword evidence="6" id="KW-0539">Nucleus</keyword>
<evidence type="ECO:0000256" key="4">
    <source>
        <dbReference type="ARBA" id="ARBA00023015"/>
    </source>
</evidence>
<evidence type="ECO:0000256" key="6">
    <source>
        <dbReference type="ARBA" id="ARBA00023242"/>
    </source>
</evidence>
<feature type="compositionally biased region" description="Low complexity" evidence="9">
    <location>
        <begin position="9"/>
        <end position="35"/>
    </location>
</feature>
<name>A0A6A7BYL2_9PEZI</name>
<evidence type="ECO:0000259" key="10">
    <source>
        <dbReference type="Pfam" id="PF05236"/>
    </source>
</evidence>
<dbReference type="EMBL" id="MU005984">
    <property type="protein sequence ID" value="KAF2860152.1"/>
    <property type="molecule type" value="Genomic_DNA"/>
</dbReference>
<comment type="similarity">
    <text evidence="2">Belongs to the TAF4 family.</text>
</comment>
<dbReference type="Pfam" id="PF05236">
    <property type="entry name" value="TAF4"/>
    <property type="match status" value="1"/>
</dbReference>
<feature type="region of interest" description="Disordered" evidence="9">
    <location>
        <begin position="425"/>
        <end position="459"/>
    </location>
</feature>
<evidence type="ECO:0000256" key="9">
    <source>
        <dbReference type="SAM" id="MobiDB-lite"/>
    </source>
</evidence>
<organism evidence="11 12">
    <name type="scientific">Piedraia hortae CBS 480.64</name>
    <dbReference type="NCBI Taxonomy" id="1314780"/>
    <lineage>
        <taxon>Eukaryota</taxon>
        <taxon>Fungi</taxon>
        <taxon>Dikarya</taxon>
        <taxon>Ascomycota</taxon>
        <taxon>Pezizomycotina</taxon>
        <taxon>Dothideomycetes</taxon>
        <taxon>Dothideomycetidae</taxon>
        <taxon>Capnodiales</taxon>
        <taxon>Piedraiaceae</taxon>
        <taxon>Piedraia</taxon>
    </lineage>
</organism>
<evidence type="ECO:0000256" key="3">
    <source>
        <dbReference type="ARBA" id="ARBA00017306"/>
    </source>
</evidence>
<evidence type="ECO:0000256" key="2">
    <source>
        <dbReference type="ARBA" id="ARBA00006178"/>
    </source>
</evidence>
<evidence type="ECO:0000313" key="11">
    <source>
        <dbReference type="EMBL" id="KAF2860152.1"/>
    </source>
</evidence>
<protein>
    <recommendedName>
        <fullName evidence="3">Transcription initiation factor TFIID subunit 4</fullName>
    </recommendedName>
    <alternativeName>
        <fullName evidence="8">TBP-associated factor 4</fullName>
    </alternativeName>
</protein>
<feature type="compositionally biased region" description="Polar residues" evidence="9">
    <location>
        <begin position="79"/>
        <end position="100"/>
    </location>
</feature>
<comment type="subcellular location">
    <subcellularLocation>
        <location evidence="1">Nucleus</location>
    </subcellularLocation>
</comment>
<proteinExistence type="inferred from homology"/>
<evidence type="ECO:0000256" key="7">
    <source>
        <dbReference type="ARBA" id="ARBA00025346"/>
    </source>
</evidence>
<feature type="domain" description="Transcription initiation factor TFIID component TAF4 C-terminal" evidence="10">
    <location>
        <begin position="331"/>
        <end position="586"/>
    </location>
</feature>
<evidence type="ECO:0000256" key="1">
    <source>
        <dbReference type="ARBA" id="ARBA00004123"/>
    </source>
</evidence>